<evidence type="ECO:0000313" key="3">
    <source>
        <dbReference type="Proteomes" id="UP000824496"/>
    </source>
</evidence>
<evidence type="ECO:0000313" key="2">
    <source>
        <dbReference type="EMBL" id="BDA65544.1"/>
    </source>
</evidence>
<keyword evidence="1" id="KW-0812">Transmembrane</keyword>
<proteinExistence type="predicted"/>
<feature type="transmembrane region" description="Helical" evidence="1">
    <location>
        <begin position="62"/>
        <end position="83"/>
    </location>
</feature>
<evidence type="ECO:0000256" key="1">
    <source>
        <dbReference type="SAM" id="Phobius"/>
    </source>
</evidence>
<protein>
    <submittedName>
        <fullName evidence="2">Uncharacterized protein</fullName>
    </submittedName>
</protein>
<keyword evidence="3" id="KW-1185">Reference proteome</keyword>
<sequence>MPIASRGRAAYCQPMSRYADGLWGAREAHAIGYPGAFPHPVGLTPWAAALYWWRRRRSTARLLAASLWCSGVGAGYGACGLLAQASRLDARGDLSAAATDLLLVMVVLCLPVLAVVPVAICLAAVGLGRLSTIPASDDPVGVEDPRSGLLALVASCVCGIPPFVMLGFAFMALGEADDGVRGDLVGTMVANAVLTVVGGVLVVVGAAVLRRSDLAGRRTIRWVPGVPMGPVAVPVQATPSAVGPVQVPVGVAG</sequence>
<feature type="transmembrane region" description="Helical" evidence="1">
    <location>
        <begin position="185"/>
        <end position="209"/>
    </location>
</feature>
<feature type="transmembrane region" description="Helical" evidence="1">
    <location>
        <begin position="103"/>
        <end position="128"/>
    </location>
</feature>
<feature type="transmembrane region" description="Helical" evidence="1">
    <location>
        <begin position="149"/>
        <end position="173"/>
    </location>
</feature>
<name>A0ABN6KC07_9ACTO</name>
<keyword evidence="1" id="KW-0472">Membrane</keyword>
<organism evidence="2 3">
    <name type="scientific">Actinomyces capricornis</name>
    <dbReference type="NCBI Taxonomy" id="2755559"/>
    <lineage>
        <taxon>Bacteria</taxon>
        <taxon>Bacillati</taxon>
        <taxon>Actinomycetota</taxon>
        <taxon>Actinomycetes</taxon>
        <taxon>Actinomycetales</taxon>
        <taxon>Actinomycetaceae</taxon>
        <taxon>Actinomyces</taxon>
    </lineage>
</organism>
<dbReference type="EMBL" id="AP025017">
    <property type="protein sequence ID" value="BDA65544.1"/>
    <property type="molecule type" value="Genomic_DNA"/>
</dbReference>
<reference evidence="2 3" key="1">
    <citation type="submission" date="2021-08" db="EMBL/GenBank/DDBJ databases">
        <title>Whole genome sequence of novel Actinomyces species strain MAS-1.</title>
        <authorList>
            <person name="Saito M."/>
            <person name="Kuwahara N."/>
            <person name="Takizawa T."/>
            <person name="Gotouda H."/>
            <person name="Ochiai T."/>
        </authorList>
    </citation>
    <scope>NUCLEOTIDE SEQUENCE [LARGE SCALE GENOMIC DNA]</scope>
    <source>
        <strain evidence="2 3">MAS-1</strain>
    </source>
</reference>
<dbReference type="Proteomes" id="UP000824496">
    <property type="component" value="Chromosome"/>
</dbReference>
<keyword evidence="1" id="KW-1133">Transmembrane helix</keyword>
<accession>A0ABN6KC07</accession>
<gene>
    <name evidence="2" type="ORF">MANAM107_23780</name>
</gene>